<dbReference type="GO" id="GO:0042802">
    <property type="term" value="F:identical protein binding"/>
    <property type="evidence" value="ECO:0007669"/>
    <property type="project" value="UniProtKB-ARBA"/>
</dbReference>
<dbReference type="SMART" id="SM00388">
    <property type="entry name" value="HisKA"/>
    <property type="match status" value="1"/>
</dbReference>
<feature type="transmembrane region" description="Helical" evidence="9">
    <location>
        <begin position="44"/>
        <end position="62"/>
    </location>
</feature>
<dbReference type="GO" id="GO:0000155">
    <property type="term" value="F:phosphorelay sensor kinase activity"/>
    <property type="evidence" value="ECO:0007669"/>
    <property type="project" value="InterPro"/>
</dbReference>
<feature type="domain" description="Histidine kinase" evidence="10">
    <location>
        <begin position="264"/>
        <end position="478"/>
    </location>
</feature>
<dbReference type="EC" id="2.7.13.3" evidence="2"/>
<evidence type="ECO:0000259" key="12">
    <source>
        <dbReference type="PROSITE" id="PS50113"/>
    </source>
</evidence>
<dbReference type="Pfam" id="PF08448">
    <property type="entry name" value="PAS_4"/>
    <property type="match status" value="1"/>
</dbReference>
<dbReference type="InterPro" id="IPR035965">
    <property type="entry name" value="PAS-like_dom_sf"/>
</dbReference>
<dbReference type="Gene3D" id="3.30.565.10">
    <property type="entry name" value="Histidine kinase-like ATPase, C-terminal domain"/>
    <property type="match status" value="1"/>
</dbReference>
<dbReference type="SUPFAM" id="SSF55785">
    <property type="entry name" value="PYP-like sensor domain (PAS domain)"/>
    <property type="match status" value="1"/>
</dbReference>
<dbReference type="InterPro" id="IPR003594">
    <property type="entry name" value="HATPase_dom"/>
</dbReference>
<dbReference type="Pfam" id="PF02518">
    <property type="entry name" value="HATPase_c"/>
    <property type="match status" value="1"/>
</dbReference>
<evidence type="ECO:0000256" key="5">
    <source>
        <dbReference type="ARBA" id="ARBA00022741"/>
    </source>
</evidence>
<feature type="transmembrane region" description="Helical" evidence="9">
    <location>
        <begin position="20"/>
        <end position="38"/>
    </location>
</feature>
<dbReference type="PROSITE" id="PS50109">
    <property type="entry name" value="HIS_KIN"/>
    <property type="match status" value="1"/>
</dbReference>
<dbReference type="FunFam" id="1.10.287.130:FF:000055">
    <property type="entry name" value="Two-component sensor histidine kinase"/>
    <property type="match status" value="1"/>
</dbReference>
<keyword evidence="4" id="KW-0808">Transferase</keyword>
<dbReference type="CDD" id="cd00082">
    <property type="entry name" value="HisKA"/>
    <property type="match status" value="1"/>
</dbReference>
<dbReference type="Gene3D" id="3.30.450.20">
    <property type="entry name" value="PAS domain"/>
    <property type="match status" value="1"/>
</dbReference>
<name>A0A841P757_9HYPH</name>
<evidence type="ECO:0000313" key="14">
    <source>
        <dbReference type="Proteomes" id="UP000556329"/>
    </source>
</evidence>
<evidence type="ECO:0000256" key="1">
    <source>
        <dbReference type="ARBA" id="ARBA00000085"/>
    </source>
</evidence>
<evidence type="ECO:0000256" key="9">
    <source>
        <dbReference type="SAM" id="Phobius"/>
    </source>
</evidence>
<comment type="caution">
    <text evidence="13">The sequence shown here is derived from an EMBL/GenBank/DDBJ whole genome shotgun (WGS) entry which is preliminary data.</text>
</comment>
<dbReference type="RefSeq" id="WP_184872317.1">
    <property type="nucleotide sequence ID" value="NZ_JACHEF010000002.1"/>
</dbReference>
<evidence type="ECO:0000256" key="8">
    <source>
        <dbReference type="ARBA" id="ARBA00023012"/>
    </source>
</evidence>
<evidence type="ECO:0000259" key="11">
    <source>
        <dbReference type="PROSITE" id="PS50112"/>
    </source>
</evidence>
<dbReference type="EMBL" id="JACHEF010000002">
    <property type="protein sequence ID" value="MBB6409223.1"/>
    <property type="molecule type" value="Genomic_DNA"/>
</dbReference>
<dbReference type="CDD" id="cd00130">
    <property type="entry name" value="PAS"/>
    <property type="match status" value="1"/>
</dbReference>
<dbReference type="InterPro" id="IPR036097">
    <property type="entry name" value="HisK_dim/P_sf"/>
</dbReference>
<dbReference type="PANTHER" id="PTHR43065:SF10">
    <property type="entry name" value="PEROXIDE STRESS-ACTIVATED HISTIDINE KINASE MAK3"/>
    <property type="match status" value="1"/>
</dbReference>
<dbReference type="PRINTS" id="PR00344">
    <property type="entry name" value="BCTRLSENSOR"/>
</dbReference>
<keyword evidence="9" id="KW-0812">Transmembrane</keyword>
<keyword evidence="8" id="KW-0902">Two-component regulatory system</keyword>
<dbReference type="FunFam" id="3.30.565.10:FF:000042">
    <property type="entry name" value="Two-component sensor histidine kinase KdpD"/>
    <property type="match status" value="1"/>
</dbReference>
<dbReference type="SUPFAM" id="SSF55874">
    <property type="entry name" value="ATPase domain of HSP90 chaperone/DNA topoisomerase II/histidine kinase"/>
    <property type="match status" value="1"/>
</dbReference>
<sequence>MKLATVQSAPAASRRNRSAVLLRIATAAIAAGAFIADTIDPNDISYPLLYVVVVLLAARFCYGRNLVFVAAGCLALLVLSYLISPPIGPTEDALLRMSIRGTVIAVTAYLVLQSQSAQAGEREKAALLDLTQDTIFVRNMDDVITYWNRGAAELYGWSAEEAVGRVTHDLLKTRFPAPLTAINAELHSLGRWDGELVYTKRNGSEVAVASRWALQRDRQGNPTSVLETNNDITERKRAENALQLAQAELAHVARMSTLGELAASIAHEINQPLAAIVNGAGAGLRWLDRQPPDLDEARQMLTRILKDGNRAADVIGRIRALVRKSPVKMDRLAINDVVLDVIALARSDIERNRAVLRTRLADDLPPIQGDRVQLQQALLNLVVNAIEAMRDHEPRELLITSGNDEAQNVVVTVHDSGPGLDPETVGRIFQSFFTTKADGMGMGLSICRSIVEAHGGQLSARPNEPRGARFEIALPREQAQARHAADTSKAAALTIPSYNA</sequence>
<comment type="catalytic activity">
    <reaction evidence="1">
        <text>ATP + protein L-histidine = ADP + protein N-phospho-L-histidine.</text>
        <dbReference type="EC" id="2.7.13.3"/>
    </reaction>
</comment>
<organism evidence="13 14">
    <name type="scientific">Mesorhizobium sangaii</name>
    <dbReference type="NCBI Taxonomy" id="505389"/>
    <lineage>
        <taxon>Bacteria</taxon>
        <taxon>Pseudomonadati</taxon>
        <taxon>Pseudomonadota</taxon>
        <taxon>Alphaproteobacteria</taxon>
        <taxon>Hyphomicrobiales</taxon>
        <taxon>Phyllobacteriaceae</taxon>
        <taxon>Mesorhizobium</taxon>
    </lineage>
</organism>
<evidence type="ECO:0000256" key="3">
    <source>
        <dbReference type="ARBA" id="ARBA00022553"/>
    </source>
</evidence>
<keyword evidence="9" id="KW-1133">Transmembrane helix</keyword>
<feature type="transmembrane region" description="Helical" evidence="9">
    <location>
        <begin position="67"/>
        <end position="87"/>
    </location>
</feature>
<keyword evidence="5" id="KW-0547">Nucleotide-binding</keyword>
<dbReference type="Proteomes" id="UP000556329">
    <property type="component" value="Unassembled WGS sequence"/>
</dbReference>
<reference evidence="13 14" key="1">
    <citation type="submission" date="2020-08" db="EMBL/GenBank/DDBJ databases">
        <title>Genomic Encyclopedia of Type Strains, Phase IV (KMG-IV): sequencing the most valuable type-strain genomes for metagenomic binning, comparative biology and taxonomic classification.</title>
        <authorList>
            <person name="Goeker M."/>
        </authorList>
    </citation>
    <scope>NUCLEOTIDE SEQUENCE [LARGE SCALE GENOMIC DNA]</scope>
    <source>
        <strain evidence="13 14">DSM 100039</strain>
    </source>
</reference>
<dbReference type="NCBIfam" id="TIGR00229">
    <property type="entry name" value="sensory_box"/>
    <property type="match status" value="1"/>
</dbReference>
<dbReference type="InterPro" id="IPR005467">
    <property type="entry name" value="His_kinase_dom"/>
</dbReference>
<dbReference type="GO" id="GO:0005524">
    <property type="term" value="F:ATP binding"/>
    <property type="evidence" value="ECO:0007669"/>
    <property type="project" value="UniProtKB-KW"/>
</dbReference>
<dbReference type="PROSITE" id="PS50112">
    <property type="entry name" value="PAS"/>
    <property type="match status" value="1"/>
</dbReference>
<keyword evidence="7" id="KW-0067">ATP-binding</keyword>
<protein>
    <recommendedName>
        <fullName evidence="2">histidine kinase</fullName>
        <ecNumber evidence="2">2.7.13.3</ecNumber>
    </recommendedName>
</protein>
<evidence type="ECO:0000256" key="6">
    <source>
        <dbReference type="ARBA" id="ARBA00022777"/>
    </source>
</evidence>
<accession>A0A841P757</accession>
<dbReference type="InterPro" id="IPR036890">
    <property type="entry name" value="HATPase_C_sf"/>
</dbReference>
<dbReference type="InterPro" id="IPR004358">
    <property type="entry name" value="Sig_transdc_His_kin-like_C"/>
</dbReference>
<dbReference type="InterPro" id="IPR001610">
    <property type="entry name" value="PAC"/>
</dbReference>
<dbReference type="Gene3D" id="1.10.287.130">
    <property type="match status" value="1"/>
</dbReference>
<evidence type="ECO:0000256" key="2">
    <source>
        <dbReference type="ARBA" id="ARBA00012438"/>
    </source>
</evidence>
<evidence type="ECO:0000256" key="7">
    <source>
        <dbReference type="ARBA" id="ARBA00022840"/>
    </source>
</evidence>
<dbReference type="PROSITE" id="PS50113">
    <property type="entry name" value="PAC"/>
    <property type="match status" value="1"/>
</dbReference>
<dbReference type="InterPro" id="IPR013656">
    <property type="entry name" value="PAS_4"/>
</dbReference>
<dbReference type="SMART" id="SM00387">
    <property type="entry name" value="HATPase_c"/>
    <property type="match status" value="1"/>
</dbReference>
<evidence type="ECO:0000259" key="10">
    <source>
        <dbReference type="PROSITE" id="PS50109"/>
    </source>
</evidence>
<dbReference type="SMART" id="SM00086">
    <property type="entry name" value="PAC"/>
    <property type="match status" value="1"/>
</dbReference>
<gene>
    <name evidence="13" type="ORF">HNQ71_001888</name>
</gene>
<evidence type="ECO:0000313" key="13">
    <source>
        <dbReference type="EMBL" id="MBB6409223.1"/>
    </source>
</evidence>
<dbReference type="SUPFAM" id="SSF47384">
    <property type="entry name" value="Homodimeric domain of signal transducing histidine kinase"/>
    <property type="match status" value="1"/>
</dbReference>
<feature type="domain" description="PAS" evidence="11">
    <location>
        <begin position="120"/>
        <end position="165"/>
    </location>
</feature>
<dbReference type="PANTHER" id="PTHR43065">
    <property type="entry name" value="SENSOR HISTIDINE KINASE"/>
    <property type="match status" value="1"/>
</dbReference>
<dbReference type="Pfam" id="PF00512">
    <property type="entry name" value="HisKA"/>
    <property type="match status" value="1"/>
</dbReference>
<dbReference type="SMART" id="SM00091">
    <property type="entry name" value="PAS"/>
    <property type="match status" value="1"/>
</dbReference>
<keyword evidence="6" id="KW-0418">Kinase</keyword>
<dbReference type="InterPro" id="IPR000700">
    <property type="entry name" value="PAS-assoc_C"/>
</dbReference>
<evidence type="ECO:0000256" key="4">
    <source>
        <dbReference type="ARBA" id="ARBA00022679"/>
    </source>
</evidence>
<feature type="domain" description="PAC" evidence="12">
    <location>
        <begin position="192"/>
        <end position="244"/>
    </location>
</feature>
<keyword evidence="3" id="KW-0597">Phosphoprotein</keyword>
<keyword evidence="14" id="KW-1185">Reference proteome</keyword>
<keyword evidence="9" id="KW-0472">Membrane</keyword>
<dbReference type="InterPro" id="IPR000014">
    <property type="entry name" value="PAS"/>
</dbReference>
<dbReference type="AlphaFoldDB" id="A0A841P757"/>
<dbReference type="InterPro" id="IPR003661">
    <property type="entry name" value="HisK_dim/P_dom"/>
</dbReference>
<proteinExistence type="predicted"/>